<dbReference type="SUPFAM" id="SSF51316">
    <property type="entry name" value="Mss4-like"/>
    <property type="match status" value="1"/>
</dbReference>
<evidence type="ECO:0000256" key="1">
    <source>
        <dbReference type="ARBA" id="ARBA00005495"/>
    </source>
</evidence>
<accession>A0ABW0QNF0</accession>
<dbReference type="RefSeq" id="WP_377317868.1">
    <property type="nucleotide sequence ID" value="NZ_JBHSNF010000001.1"/>
</dbReference>
<proteinExistence type="inferred from homology"/>
<evidence type="ECO:0000256" key="2">
    <source>
        <dbReference type="ARBA" id="ARBA00022723"/>
    </source>
</evidence>
<reference evidence="6" key="1">
    <citation type="journal article" date="2019" name="Int. J. Syst. Evol. Microbiol.">
        <title>The Global Catalogue of Microorganisms (GCM) 10K type strain sequencing project: providing services to taxonomists for standard genome sequencing and annotation.</title>
        <authorList>
            <consortium name="The Broad Institute Genomics Platform"/>
            <consortium name="The Broad Institute Genome Sequencing Center for Infectious Disease"/>
            <person name="Wu L."/>
            <person name="Ma J."/>
        </authorList>
    </citation>
    <scope>NUCLEOTIDE SEQUENCE [LARGE SCALE GENOMIC DNA]</scope>
    <source>
        <strain evidence="6">CGMCC 1.16619</strain>
    </source>
</reference>
<sequence>MLIHGRCHCGNIAFVLGWEPDPAEIPARACGCSFCVRHGGVWTSHPAGTLKVTVKDPARVSRYAFGSRTAEFHVCSRCGVVPVATSLIDGRLYAVVNVNAFEDVDPSLLRHAAAHLDDETKEERLARRQRRWIADVEFVDVGR</sequence>
<dbReference type="PROSITE" id="PS51891">
    <property type="entry name" value="CENP_V_GFA"/>
    <property type="match status" value="1"/>
</dbReference>
<dbReference type="InterPro" id="IPR011057">
    <property type="entry name" value="Mss4-like_sf"/>
</dbReference>
<evidence type="ECO:0000313" key="6">
    <source>
        <dbReference type="Proteomes" id="UP001596114"/>
    </source>
</evidence>
<comment type="caution">
    <text evidence="5">The sequence shown here is derived from an EMBL/GenBank/DDBJ whole genome shotgun (WGS) entry which is preliminary data.</text>
</comment>
<dbReference type="PANTHER" id="PTHR28620">
    <property type="entry name" value="CENTROMERE PROTEIN V"/>
    <property type="match status" value="1"/>
</dbReference>
<organism evidence="5 6">
    <name type="scientific">Rhodanobacter ginsengisoli</name>
    <dbReference type="NCBI Taxonomy" id="418646"/>
    <lineage>
        <taxon>Bacteria</taxon>
        <taxon>Pseudomonadati</taxon>
        <taxon>Pseudomonadota</taxon>
        <taxon>Gammaproteobacteria</taxon>
        <taxon>Lysobacterales</taxon>
        <taxon>Rhodanobacteraceae</taxon>
        <taxon>Rhodanobacter</taxon>
    </lineage>
</organism>
<gene>
    <name evidence="5" type="ORF">ACFPPA_05040</name>
</gene>
<dbReference type="InterPro" id="IPR006913">
    <property type="entry name" value="CENP-V/GFA"/>
</dbReference>
<feature type="domain" description="CENP-V/GFA" evidence="4">
    <location>
        <begin position="3"/>
        <end position="122"/>
    </location>
</feature>
<keyword evidence="3" id="KW-0862">Zinc</keyword>
<evidence type="ECO:0000259" key="4">
    <source>
        <dbReference type="PROSITE" id="PS51891"/>
    </source>
</evidence>
<keyword evidence="2" id="KW-0479">Metal-binding</keyword>
<protein>
    <submittedName>
        <fullName evidence="5">GFA family protein</fullName>
    </submittedName>
</protein>
<dbReference type="Gene3D" id="2.170.150.70">
    <property type="match status" value="1"/>
</dbReference>
<dbReference type="EMBL" id="JBHSNF010000001">
    <property type="protein sequence ID" value="MFC5525102.1"/>
    <property type="molecule type" value="Genomic_DNA"/>
</dbReference>
<dbReference type="Pfam" id="PF04828">
    <property type="entry name" value="GFA"/>
    <property type="match status" value="1"/>
</dbReference>
<evidence type="ECO:0000256" key="3">
    <source>
        <dbReference type="ARBA" id="ARBA00022833"/>
    </source>
</evidence>
<comment type="similarity">
    <text evidence="1">Belongs to the Gfa family.</text>
</comment>
<dbReference type="Proteomes" id="UP001596114">
    <property type="component" value="Unassembled WGS sequence"/>
</dbReference>
<name>A0ABW0QNF0_9GAMM</name>
<keyword evidence="6" id="KW-1185">Reference proteome</keyword>
<dbReference type="PANTHER" id="PTHR28620:SF1">
    <property type="entry name" value="CENP-V_GFA DOMAIN-CONTAINING PROTEIN"/>
    <property type="match status" value="1"/>
</dbReference>
<evidence type="ECO:0000313" key="5">
    <source>
        <dbReference type="EMBL" id="MFC5525102.1"/>
    </source>
</evidence>
<dbReference type="InterPro" id="IPR052355">
    <property type="entry name" value="CENP-V-like"/>
</dbReference>